<protein>
    <submittedName>
        <fullName evidence="2">Uncharacterized protein</fullName>
    </submittedName>
</protein>
<organism evidence="2 3">
    <name type="scientific">Mycena rosella</name>
    <name type="common">Pink bonnet</name>
    <name type="synonym">Agaricus rosellus</name>
    <dbReference type="NCBI Taxonomy" id="1033263"/>
    <lineage>
        <taxon>Eukaryota</taxon>
        <taxon>Fungi</taxon>
        <taxon>Dikarya</taxon>
        <taxon>Basidiomycota</taxon>
        <taxon>Agaricomycotina</taxon>
        <taxon>Agaricomycetes</taxon>
        <taxon>Agaricomycetidae</taxon>
        <taxon>Agaricales</taxon>
        <taxon>Marasmiineae</taxon>
        <taxon>Mycenaceae</taxon>
        <taxon>Mycena</taxon>
    </lineage>
</organism>
<feature type="compositionally biased region" description="Basic residues" evidence="1">
    <location>
        <begin position="57"/>
        <end position="72"/>
    </location>
</feature>
<feature type="region of interest" description="Disordered" evidence="1">
    <location>
        <begin position="48"/>
        <end position="79"/>
    </location>
</feature>
<evidence type="ECO:0000313" key="3">
    <source>
        <dbReference type="Proteomes" id="UP001221757"/>
    </source>
</evidence>
<dbReference type="EMBL" id="JARKIE010000340">
    <property type="protein sequence ID" value="KAJ7652979.1"/>
    <property type="molecule type" value="Genomic_DNA"/>
</dbReference>
<dbReference type="Proteomes" id="UP001221757">
    <property type="component" value="Unassembled WGS sequence"/>
</dbReference>
<feature type="compositionally biased region" description="Basic residues" evidence="1">
    <location>
        <begin position="128"/>
        <end position="141"/>
    </location>
</feature>
<comment type="caution">
    <text evidence="2">The sequence shown here is derived from an EMBL/GenBank/DDBJ whole genome shotgun (WGS) entry which is preliminary data.</text>
</comment>
<feature type="region of interest" description="Disordered" evidence="1">
    <location>
        <begin position="94"/>
        <end position="155"/>
    </location>
</feature>
<evidence type="ECO:0000256" key="1">
    <source>
        <dbReference type="SAM" id="MobiDB-lite"/>
    </source>
</evidence>
<proteinExistence type="predicted"/>
<keyword evidence="3" id="KW-1185">Reference proteome</keyword>
<gene>
    <name evidence="2" type="ORF">B0H17DRAFT_403529</name>
</gene>
<name>A0AAD7G3M5_MYCRO</name>
<reference evidence="2" key="1">
    <citation type="submission" date="2023-03" db="EMBL/GenBank/DDBJ databases">
        <title>Massive genome expansion in bonnet fungi (Mycena s.s.) driven by repeated elements and novel gene families across ecological guilds.</title>
        <authorList>
            <consortium name="Lawrence Berkeley National Laboratory"/>
            <person name="Harder C.B."/>
            <person name="Miyauchi S."/>
            <person name="Viragh M."/>
            <person name="Kuo A."/>
            <person name="Thoen E."/>
            <person name="Andreopoulos B."/>
            <person name="Lu D."/>
            <person name="Skrede I."/>
            <person name="Drula E."/>
            <person name="Henrissat B."/>
            <person name="Morin E."/>
            <person name="Kohler A."/>
            <person name="Barry K."/>
            <person name="LaButti K."/>
            <person name="Morin E."/>
            <person name="Salamov A."/>
            <person name="Lipzen A."/>
            <person name="Mereny Z."/>
            <person name="Hegedus B."/>
            <person name="Baldrian P."/>
            <person name="Stursova M."/>
            <person name="Weitz H."/>
            <person name="Taylor A."/>
            <person name="Grigoriev I.V."/>
            <person name="Nagy L.G."/>
            <person name="Martin F."/>
            <person name="Kauserud H."/>
        </authorList>
    </citation>
    <scope>NUCLEOTIDE SEQUENCE</scope>
    <source>
        <strain evidence="2">CBHHK067</strain>
    </source>
</reference>
<evidence type="ECO:0000313" key="2">
    <source>
        <dbReference type="EMBL" id="KAJ7652979.1"/>
    </source>
</evidence>
<accession>A0AAD7G3M5</accession>
<dbReference type="AlphaFoldDB" id="A0AAD7G3M5"/>
<sequence length="212" mass="23512">MLKMPGDGNAVRAMRRSAGIAGNSDARALDARPWGYGSCARRSLRHMEANADARSATRARRPRAYRSPRPPHRSCCTPVPFQDRIRARSSYIRQTNLDSPDGSGLHWRVRGGPRVKSAPTREHERMRDARRKCKPTRRRLPARTPSGRSKFPVDWRTATPAGRHLIRQGRGAAAPVDIQRLMSSIAPPAPLPSPLRAFRAAAARSIFSSLAV</sequence>